<protein>
    <recommendedName>
        <fullName evidence="2">HNH nuclease domain-containing protein</fullName>
    </recommendedName>
</protein>
<comment type="caution">
    <text evidence="3">The sequence shown here is derived from an EMBL/GenBank/DDBJ whole genome shotgun (WGS) entry which is preliminary data.</text>
</comment>
<dbReference type="AlphaFoldDB" id="A0A167RX81"/>
<evidence type="ECO:0000256" key="1">
    <source>
        <dbReference type="SAM" id="MobiDB-lite"/>
    </source>
</evidence>
<name>A0A167RX81_9HYPO</name>
<sequence>MASPEERAAGINSPASPPQQYHRNQASLEDVLDLSSTVQDPLGPAQRAAARQTFYRIVEHFEAADPYRNIARAERAASYSRPLLVRYTYEYALSDDSRDIFLRAVFGSLDLDLDLASARSGLDFDVLAPRFNGFADHLVDNFFLPLKASTRKTPQPSPAYHSAVLRAQEGSATAHGFTGTPERLASLRWECLVRDRHRCVITRKFSSDEHEARFKLHGDGARDDDGVLFSEQTPGQIEPLEVAHILPHSLMKSGKAAEMDASRQAALAVLNMFDKGVAHTIDGVDIDRPRNALTLSTSLHKYFGAFDVYFEPAPGPSHTYRIQSFLSPGLNFTFGLPVTRTLFVTESRTIDPPSARFLAVHRAIAHILHLSGAGAYIDRLLRDMEDNYIRADGTSALGRMVGLGLHGWTGNTVY</sequence>
<gene>
    <name evidence="3" type="ORF">SPI_06232</name>
</gene>
<reference evidence="3 4" key="1">
    <citation type="journal article" date="2016" name="Genome Biol. Evol.">
        <title>Divergent and convergent evolution of fungal pathogenicity.</title>
        <authorList>
            <person name="Shang Y."/>
            <person name="Xiao G."/>
            <person name="Zheng P."/>
            <person name="Cen K."/>
            <person name="Zhan S."/>
            <person name="Wang C."/>
        </authorList>
    </citation>
    <scope>NUCLEOTIDE SEQUENCE [LARGE SCALE GENOMIC DNA]</scope>
    <source>
        <strain evidence="3 4">RCEF 264</strain>
    </source>
</reference>
<keyword evidence="4" id="KW-1185">Reference proteome</keyword>
<dbReference type="Proteomes" id="UP000076874">
    <property type="component" value="Unassembled WGS sequence"/>
</dbReference>
<feature type="domain" description="HNH nuclease" evidence="2">
    <location>
        <begin position="219"/>
        <end position="311"/>
    </location>
</feature>
<dbReference type="Pfam" id="PF13391">
    <property type="entry name" value="HNH_2"/>
    <property type="match status" value="1"/>
</dbReference>
<organism evidence="3 4">
    <name type="scientific">Niveomyces insectorum RCEF 264</name>
    <dbReference type="NCBI Taxonomy" id="1081102"/>
    <lineage>
        <taxon>Eukaryota</taxon>
        <taxon>Fungi</taxon>
        <taxon>Dikarya</taxon>
        <taxon>Ascomycota</taxon>
        <taxon>Pezizomycotina</taxon>
        <taxon>Sordariomycetes</taxon>
        <taxon>Hypocreomycetidae</taxon>
        <taxon>Hypocreales</taxon>
        <taxon>Cordycipitaceae</taxon>
        <taxon>Niveomyces</taxon>
    </lineage>
</organism>
<feature type="region of interest" description="Disordered" evidence="1">
    <location>
        <begin position="1"/>
        <end position="25"/>
    </location>
</feature>
<accession>A0A167RX81</accession>
<evidence type="ECO:0000313" key="3">
    <source>
        <dbReference type="EMBL" id="OAA59030.1"/>
    </source>
</evidence>
<dbReference type="EMBL" id="AZHD01000011">
    <property type="protein sequence ID" value="OAA59030.1"/>
    <property type="molecule type" value="Genomic_DNA"/>
</dbReference>
<evidence type="ECO:0000259" key="2">
    <source>
        <dbReference type="Pfam" id="PF13391"/>
    </source>
</evidence>
<dbReference type="InterPro" id="IPR003615">
    <property type="entry name" value="HNH_nuc"/>
</dbReference>
<proteinExistence type="predicted"/>
<evidence type="ECO:0000313" key="4">
    <source>
        <dbReference type="Proteomes" id="UP000076874"/>
    </source>
</evidence>
<dbReference type="OrthoDB" id="2104739at2759"/>